<dbReference type="Pfam" id="PF16178">
    <property type="entry name" value="Anoct_dimer"/>
    <property type="match status" value="1"/>
</dbReference>
<evidence type="ECO:0000256" key="5">
    <source>
        <dbReference type="ARBA" id="ARBA00023136"/>
    </source>
</evidence>
<evidence type="ECO:0000256" key="7">
    <source>
        <dbReference type="SAM" id="Phobius"/>
    </source>
</evidence>
<evidence type="ECO:0000256" key="2">
    <source>
        <dbReference type="ARBA" id="ARBA00022475"/>
    </source>
</evidence>
<keyword evidence="6" id="KW-0325">Glycoprotein</keyword>
<dbReference type="Pfam" id="PF04547">
    <property type="entry name" value="Anoctamin"/>
    <property type="match status" value="1"/>
</dbReference>
<keyword evidence="11" id="KW-1185">Reference proteome</keyword>
<evidence type="ECO:0000256" key="3">
    <source>
        <dbReference type="ARBA" id="ARBA00022692"/>
    </source>
</evidence>
<dbReference type="OrthoDB" id="296386at2759"/>
<feature type="transmembrane region" description="Helical" evidence="7">
    <location>
        <begin position="489"/>
        <end position="510"/>
    </location>
</feature>
<evidence type="ECO:0000313" key="10">
    <source>
        <dbReference type="EMBL" id="CAG8562084.1"/>
    </source>
</evidence>
<gene>
    <name evidence="10" type="ORF">ALEPTO_LOCUS6398</name>
</gene>
<feature type="transmembrane region" description="Helical" evidence="7">
    <location>
        <begin position="642"/>
        <end position="665"/>
    </location>
</feature>
<evidence type="ECO:0000259" key="8">
    <source>
        <dbReference type="Pfam" id="PF04547"/>
    </source>
</evidence>
<keyword evidence="3 7" id="KW-0812">Transmembrane</keyword>
<dbReference type="GO" id="GO:0005254">
    <property type="term" value="F:chloride channel activity"/>
    <property type="evidence" value="ECO:0007669"/>
    <property type="project" value="TreeGrafter"/>
</dbReference>
<feature type="transmembrane region" description="Helical" evidence="7">
    <location>
        <begin position="887"/>
        <end position="908"/>
    </location>
</feature>
<dbReference type="GO" id="GO:0032541">
    <property type="term" value="C:cortical endoplasmic reticulum"/>
    <property type="evidence" value="ECO:0007669"/>
    <property type="project" value="TreeGrafter"/>
</dbReference>
<evidence type="ECO:0000256" key="6">
    <source>
        <dbReference type="ARBA" id="ARBA00023180"/>
    </source>
</evidence>
<reference evidence="10" key="1">
    <citation type="submission" date="2021-06" db="EMBL/GenBank/DDBJ databases">
        <authorList>
            <person name="Kallberg Y."/>
            <person name="Tangrot J."/>
            <person name="Rosling A."/>
        </authorList>
    </citation>
    <scope>NUCLEOTIDE SEQUENCE</scope>
    <source>
        <strain evidence="10">FL130A</strain>
    </source>
</reference>
<protein>
    <submittedName>
        <fullName evidence="10">14082_t:CDS:1</fullName>
    </submittedName>
</protein>
<feature type="domain" description="Anoctamin dimerisation" evidence="9">
    <location>
        <begin position="163"/>
        <end position="386"/>
    </location>
</feature>
<name>A0A9N9BFK8_9GLOM</name>
<sequence length="966" mass="113227">MIKTDEKNESLNPNKVLKGVDPLGMAFVVFPKEPEMLTSDDVEKFSSELKEKNKVLKIILDESGNRTLSLLKGEKENDLKNFKDMIEWKQSNPDYNMEDAINYFEKTSKVADVFAKIIYEYDYPDYVLKSPITTRIKQENDNDNIRIEIKTINNSINGELEEDKVKEQYTAIEERKQFEFLLLLSGLILEHQNDLERGFTFIKIWSPFHKLCEAAEHMRLRVELESRKIEEEYDEKKESDITSFNEIATIEQTFLLHKKNSIDNKQKTIENERFNNNLILKYSTRHFHHKMNITKQSVLFKKENLKDYKGAHYENWSRIMLNFWSGSRRNLLTHYLIINANGFRLQIEGKQSEKQRILALAFDALIQKQIYASHFPLHYGSPYTKQYNDVCAKLNQIIISKSLSNEKEEKNLNSIELYSNLFKSKNRRSLEKIREYFGEKLALYFAWLGFYSSWLFIATILGAITILYGVIDAASKGEFNNGIFGIFKIWDNVLTLPFALLLSIWSTWFLESWKRYNSALVNEWGMSDFEMEKQPRPFFFGTVLRDLLISSNRDEIRFPFKKRIQQNFLSISIIIVSILIVLVSIGKLLLFSKVWFNFGVWSSFFSSLINLALVIMLSAVYGKIAKILTDFENHKTVTNYEASLILKLYLFDFVNFYSALFYILLFNQKFSIKLLYGDDTVEGCQYHNCMTELTIQLVIRLIGKQSVDQFKQLLMPWIILKFDNLYDRHPYINPLFFLSFCCSSSSRSYRFSKPKIKSEGKTEPTDNKQWITDDKLLSSNNDDSIRSDYQEMVVQFGFISLFSTVFPLAPLFALLNNLVKIRTDAHKYIVVMQRPIGFLAQNIGMWDTIIHVISFLSVLTNATIVAFHSSYMQRVFEVYVQTDYQLLIIRVAFIFAFENIVFIAKLLFRYLLPKVPSNNNAQAITTTQRKNELDSLFKPRLSNSLDDRRKKLRLARRLLTIYGQDE</sequence>
<feature type="transmembrane region" description="Helical" evidence="7">
    <location>
        <begin position="441"/>
        <end position="469"/>
    </location>
</feature>
<feature type="non-terminal residue" evidence="10">
    <location>
        <position position="1"/>
    </location>
</feature>
<dbReference type="Proteomes" id="UP000789508">
    <property type="component" value="Unassembled WGS sequence"/>
</dbReference>
<dbReference type="InterPro" id="IPR049452">
    <property type="entry name" value="Anoctamin_TM"/>
</dbReference>
<dbReference type="GO" id="GO:0046983">
    <property type="term" value="F:protein dimerization activity"/>
    <property type="evidence" value="ECO:0007669"/>
    <property type="project" value="InterPro"/>
</dbReference>
<dbReference type="GO" id="GO:0005886">
    <property type="term" value="C:plasma membrane"/>
    <property type="evidence" value="ECO:0007669"/>
    <property type="project" value="UniProtKB-SubCell"/>
</dbReference>
<keyword evidence="4 7" id="KW-1133">Transmembrane helix</keyword>
<evidence type="ECO:0000313" key="11">
    <source>
        <dbReference type="Proteomes" id="UP000789508"/>
    </source>
</evidence>
<evidence type="ECO:0000256" key="1">
    <source>
        <dbReference type="ARBA" id="ARBA00004651"/>
    </source>
</evidence>
<proteinExistence type="predicted"/>
<dbReference type="InterPro" id="IPR032394">
    <property type="entry name" value="Anoct_dimer"/>
</dbReference>
<comment type="caution">
    <text evidence="10">The sequence shown here is derived from an EMBL/GenBank/DDBJ whole genome shotgun (WGS) entry which is preliminary data.</text>
</comment>
<accession>A0A9N9BFK8</accession>
<evidence type="ECO:0000256" key="4">
    <source>
        <dbReference type="ARBA" id="ARBA00022989"/>
    </source>
</evidence>
<dbReference type="PANTHER" id="PTHR12308">
    <property type="entry name" value="ANOCTAMIN"/>
    <property type="match status" value="1"/>
</dbReference>
<dbReference type="AlphaFoldDB" id="A0A9N9BFK8"/>
<feature type="transmembrane region" description="Helical" evidence="7">
    <location>
        <begin position="836"/>
        <end position="867"/>
    </location>
</feature>
<feature type="transmembrane region" description="Helical" evidence="7">
    <location>
        <begin position="792"/>
        <end position="815"/>
    </location>
</feature>
<dbReference type="InterPro" id="IPR007632">
    <property type="entry name" value="Anoctamin"/>
</dbReference>
<feature type="domain" description="Anoctamin transmembrane" evidence="8">
    <location>
        <begin position="433"/>
        <end position="918"/>
    </location>
</feature>
<keyword evidence="2" id="KW-1003">Cell membrane</keyword>
<keyword evidence="5 7" id="KW-0472">Membrane</keyword>
<feature type="transmembrane region" description="Helical" evidence="7">
    <location>
        <begin position="598"/>
        <end position="621"/>
    </location>
</feature>
<evidence type="ECO:0000259" key="9">
    <source>
        <dbReference type="Pfam" id="PF16178"/>
    </source>
</evidence>
<feature type="transmembrane region" description="Helical" evidence="7">
    <location>
        <begin position="567"/>
        <end position="586"/>
    </location>
</feature>
<dbReference type="EMBL" id="CAJVPS010002183">
    <property type="protein sequence ID" value="CAG8562084.1"/>
    <property type="molecule type" value="Genomic_DNA"/>
</dbReference>
<organism evidence="10 11">
    <name type="scientific">Ambispora leptoticha</name>
    <dbReference type="NCBI Taxonomy" id="144679"/>
    <lineage>
        <taxon>Eukaryota</taxon>
        <taxon>Fungi</taxon>
        <taxon>Fungi incertae sedis</taxon>
        <taxon>Mucoromycota</taxon>
        <taxon>Glomeromycotina</taxon>
        <taxon>Glomeromycetes</taxon>
        <taxon>Archaeosporales</taxon>
        <taxon>Ambisporaceae</taxon>
        <taxon>Ambispora</taxon>
    </lineage>
</organism>
<dbReference type="PANTHER" id="PTHR12308:SF73">
    <property type="entry name" value="ANOCTAMIN"/>
    <property type="match status" value="1"/>
</dbReference>
<comment type="subcellular location">
    <subcellularLocation>
        <location evidence="1">Cell membrane</location>
        <topology evidence="1">Multi-pass membrane protein</topology>
    </subcellularLocation>
</comment>